<dbReference type="Gene3D" id="1.10.630.10">
    <property type="entry name" value="Cytochrome P450"/>
    <property type="match status" value="1"/>
</dbReference>
<sequence>MTNGNIYARCAEQSFSWVKLWSLKQMLESKWFVDVVRFIIKMEGKVVKIRQVAFAANLNILGNVILSRDIVNFEHESAEGEICKPLWEMMEDIIRAGTDSSSSTIEWMMVELIKNPKYLKKVQEEIESETNQDTIKESHLPHLTFLQACFKETLRLHPPAPLLISHRAVETCQVMNYMIPKNAEMLVNFWAIGRDPKIWEDLLVFKAEWFLNSSLDFKGMILNIHLSVLEGESIVAY</sequence>
<reference evidence="2 3" key="1">
    <citation type="journal article" date="2020" name="Mol. Plant">
        <title>The Chromosome-Based Rubber Tree Genome Provides New Insights into Spurge Genome Evolution and Rubber Biosynthesis.</title>
        <authorList>
            <person name="Liu J."/>
            <person name="Shi C."/>
            <person name="Shi C.C."/>
            <person name="Li W."/>
            <person name="Zhang Q.J."/>
            <person name="Zhang Y."/>
            <person name="Li K."/>
            <person name="Lu H.F."/>
            <person name="Shi C."/>
            <person name="Zhu S.T."/>
            <person name="Xiao Z.Y."/>
            <person name="Nan H."/>
            <person name="Yue Y."/>
            <person name="Zhu X.G."/>
            <person name="Wu Y."/>
            <person name="Hong X.N."/>
            <person name="Fan G.Y."/>
            <person name="Tong Y."/>
            <person name="Zhang D."/>
            <person name="Mao C.L."/>
            <person name="Liu Y.L."/>
            <person name="Hao S.J."/>
            <person name="Liu W.Q."/>
            <person name="Lv M.Q."/>
            <person name="Zhang H.B."/>
            <person name="Liu Y."/>
            <person name="Hu-Tang G.R."/>
            <person name="Wang J.P."/>
            <person name="Wang J.H."/>
            <person name="Sun Y.H."/>
            <person name="Ni S.B."/>
            <person name="Chen W.B."/>
            <person name="Zhang X.C."/>
            <person name="Jiao Y.N."/>
            <person name="Eichler E.E."/>
            <person name="Li G.H."/>
            <person name="Liu X."/>
            <person name="Gao L.Z."/>
        </authorList>
    </citation>
    <scope>NUCLEOTIDE SEQUENCE [LARGE SCALE GENOMIC DNA]</scope>
    <source>
        <strain evidence="3">cv. GT1</strain>
        <tissue evidence="2">Leaf</tissue>
    </source>
</reference>
<dbReference type="Pfam" id="PF00067">
    <property type="entry name" value="p450"/>
    <property type="match status" value="1"/>
</dbReference>
<keyword evidence="3" id="KW-1185">Reference proteome</keyword>
<dbReference type="InterPro" id="IPR036396">
    <property type="entry name" value="Cyt_P450_sf"/>
</dbReference>
<name>A0A6A6MIY8_HEVBR</name>
<accession>A0A6A6MIY8</accession>
<dbReference type="GO" id="GO:0005506">
    <property type="term" value="F:iron ion binding"/>
    <property type="evidence" value="ECO:0007669"/>
    <property type="project" value="InterPro"/>
</dbReference>
<dbReference type="AlphaFoldDB" id="A0A6A6MIY8"/>
<dbReference type="Proteomes" id="UP000467840">
    <property type="component" value="Chromosome 15"/>
</dbReference>
<dbReference type="PANTHER" id="PTHR47950">
    <property type="entry name" value="CYTOCHROME P450, FAMILY 76, SUBFAMILY C, POLYPEPTIDE 5-RELATED"/>
    <property type="match status" value="1"/>
</dbReference>
<protein>
    <submittedName>
        <fullName evidence="2">Uncharacterized protein</fullName>
    </submittedName>
</protein>
<dbReference type="GO" id="GO:0016705">
    <property type="term" value="F:oxidoreductase activity, acting on paired donors, with incorporation or reduction of molecular oxygen"/>
    <property type="evidence" value="ECO:0007669"/>
    <property type="project" value="InterPro"/>
</dbReference>
<dbReference type="GO" id="GO:0020037">
    <property type="term" value="F:heme binding"/>
    <property type="evidence" value="ECO:0007669"/>
    <property type="project" value="InterPro"/>
</dbReference>
<organism evidence="2 3">
    <name type="scientific">Hevea brasiliensis</name>
    <name type="common">Para rubber tree</name>
    <name type="synonym">Siphonia brasiliensis</name>
    <dbReference type="NCBI Taxonomy" id="3981"/>
    <lineage>
        <taxon>Eukaryota</taxon>
        <taxon>Viridiplantae</taxon>
        <taxon>Streptophyta</taxon>
        <taxon>Embryophyta</taxon>
        <taxon>Tracheophyta</taxon>
        <taxon>Spermatophyta</taxon>
        <taxon>Magnoliopsida</taxon>
        <taxon>eudicotyledons</taxon>
        <taxon>Gunneridae</taxon>
        <taxon>Pentapetalae</taxon>
        <taxon>rosids</taxon>
        <taxon>fabids</taxon>
        <taxon>Malpighiales</taxon>
        <taxon>Euphorbiaceae</taxon>
        <taxon>Crotonoideae</taxon>
        <taxon>Micrandreae</taxon>
        <taxon>Hevea</taxon>
    </lineage>
</organism>
<comment type="similarity">
    <text evidence="1">Belongs to the cytochrome P450 family.</text>
</comment>
<gene>
    <name evidence="2" type="ORF">GH714_009917</name>
</gene>
<proteinExistence type="inferred from homology"/>
<dbReference type="PRINTS" id="PR00385">
    <property type="entry name" value="P450"/>
</dbReference>
<dbReference type="InterPro" id="IPR001128">
    <property type="entry name" value="Cyt_P450"/>
</dbReference>
<evidence type="ECO:0000256" key="1">
    <source>
        <dbReference type="ARBA" id="ARBA00010617"/>
    </source>
</evidence>
<dbReference type="EMBL" id="JAAGAX010000005">
    <property type="protein sequence ID" value="KAF2313234.1"/>
    <property type="molecule type" value="Genomic_DNA"/>
</dbReference>
<evidence type="ECO:0000313" key="3">
    <source>
        <dbReference type="Proteomes" id="UP000467840"/>
    </source>
</evidence>
<comment type="caution">
    <text evidence="2">The sequence shown here is derived from an EMBL/GenBank/DDBJ whole genome shotgun (WGS) entry which is preliminary data.</text>
</comment>
<dbReference type="PANTHER" id="PTHR47950:SF6">
    <property type="entry name" value="CYTOCHROME P450"/>
    <property type="match status" value="1"/>
</dbReference>
<dbReference type="PRINTS" id="PR00463">
    <property type="entry name" value="EP450I"/>
</dbReference>
<dbReference type="SUPFAM" id="SSF48264">
    <property type="entry name" value="Cytochrome P450"/>
    <property type="match status" value="1"/>
</dbReference>
<dbReference type="InterPro" id="IPR002401">
    <property type="entry name" value="Cyt_P450_E_grp-I"/>
</dbReference>
<dbReference type="GO" id="GO:0004497">
    <property type="term" value="F:monooxygenase activity"/>
    <property type="evidence" value="ECO:0007669"/>
    <property type="project" value="InterPro"/>
</dbReference>
<evidence type="ECO:0000313" key="2">
    <source>
        <dbReference type="EMBL" id="KAF2313234.1"/>
    </source>
</evidence>